<dbReference type="InterPro" id="IPR000343">
    <property type="entry name" value="4pyrrol_synth_GluRdtase"/>
</dbReference>
<evidence type="ECO:0000256" key="3">
    <source>
        <dbReference type="ARBA" id="ARBA00012970"/>
    </source>
</evidence>
<dbReference type="SUPFAM" id="SSF69742">
    <property type="entry name" value="Glutamyl tRNA-reductase catalytic, N-terminal domain"/>
    <property type="match status" value="1"/>
</dbReference>
<sequence length="561" mass="63936">MSYFVIGSNYELADTSFSSKVAFFHEKMTQLHHELLAHGLADCALIISTCNRSEVFVYKREVDNLTDWTTQISNSVLKIHNLRYQDLNKFYLKADLEAIEHLFKVACGLDSLVLGEPQITGQIKDAMNFTEKFYQTGNLKIPSEFYKLLDETFACAKEVRTKTTIGKYAVSIAYMACKIARNELNSHHGNKIVLVGASQTNLLLARHLIRNGLTNIVVVNRSLENAKNFIKELGYGTYVSFEHLIQALQGSSLVFSSTSADDYILTYQLIEQIQKLNSYNTCLFFDLAIPNDIDPSITQIPGVRLYNRDNLQFMVEENKQKRVHAVDHSLPIIKKYINLYQEHNRIIQGNDIIVEYRNAANQHRINLLNEAKQAILKGEDIESVLENFSVALTNKVLHTPTLILSSFIKNGQTCELNTIQDFIDRRDRESFSEVLEDTLSKDIFKNTCCKNDPNCKQLEYGAPIKSSSFIDIFTQNRGNESVSGCPIAHSDNYNQQDPLPKSESKCPFHQNDNYDLSKMHGIIVPFDFDFSENQELNMLVQVCDEQSVDEKIGLVKFIPKK</sequence>
<feature type="binding site" evidence="8">
    <location>
        <begin position="116"/>
        <end position="118"/>
    </location>
    <ligand>
        <name>substrate</name>
    </ligand>
</feature>
<comment type="function">
    <text evidence="8">Catalyzes the NADPH-dependent reduction of glutamyl-tRNA(Glu) to glutamate 1-semialdehyde (GSA).</text>
</comment>
<dbReference type="InterPro" id="IPR036343">
    <property type="entry name" value="GluRdtase_N_sf"/>
</dbReference>
<feature type="site" description="Important for activity" evidence="8">
    <location>
        <position position="101"/>
    </location>
</feature>
<dbReference type="SUPFAM" id="SSF69075">
    <property type="entry name" value="Glutamyl tRNA-reductase dimerization domain"/>
    <property type="match status" value="1"/>
</dbReference>
<comment type="caution">
    <text evidence="13">The sequence shown here is derived from an EMBL/GenBank/DDBJ whole genome shotgun (WGS) entry which is preliminary data.</text>
</comment>
<feature type="domain" description="Tetrapyrrole biosynthesis glutamyl-tRNA reductase dimerisation" evidence="10">
    <location>
        <begin position="332"/>
        <end position="407"/>
    </location>
</feature>
<dbReference type="HAMAP" id="MF_00087">
    <property type="entry name" value="Glu_tRNA_reductase"/>
    <property type="match status" value="1"/>
</dbReference>
<dbReference type="SUPFAM" id="SSF51735">
    <property type="entry name" value="NAD(P)-binding Rossmann-fold domains"/>
    <property type="match status" value="1"/>
</dbReference>
<proteinExistence type="inferred from homology"/>
<dbReference type="Gene3D" id="3.30.460.30">
    <property type="entry name" value="Glutamyl-tRNA reductase, N-terminal domain"/>
    <property type="match status" value="1"/>
</dbReference>
<dbReference type="Gene3D" id="3.40.50.720">
    <property type="entry name" value="NAD(P)-binding Rossmann-like Domain"/>
    <property type="match status" value="1"/>
</dbReference>
<dbReference type="Proteomes" id="UP000265964">
    <property type="component" value="Unassembled WGS sequence"/>
</dbReference>
<dbReference type="InterPro" id="IPR036291">
    <property type="entry name" value="NAD(P)-bd_dom_sf"/>
</dbReference>
<evidence type="ECO:0000256" key="8">
    <source>
        <dbReference type="HAMAP-Rule" id="MF_00087"/>
    </source>
</evidence>
<evidence type="ECO:0000256" key="2">
    <source>
        <dbReference type="ARBA" id="ARBA00005916"/>
    </source>
</evidence>
<comment type="similarity">
    <text evidence="2 8 9">Belongs to the glutamyl-tRNA reductase family.</text>
</comment>
<evidence type="ECO:0000259" key="10">
    <source>
        <dbReference type="Pfam" id="PF00745"/>
    </source>
</evidence>
<comment type="catalytic activity">
    <reaction evidence="7 8 9">
        <text>(S)-4-amino-5-oxopentanoate + tRNA(Glu) + NADP(+) = L-glutamyl-tRNA(Glu) + NADPH + H(+)</text>
        <dbReference type="Rhea" id="RHEA:12344"/>
        <dbReference type="Rhea" id="RHEA-COMP:9663"/>
        <dbReference type="Rhea" id="RHEA-COMP:9680"/>
        <dbReference type="ChEBI" id="CHEBI:15378"/>
        <dbReference type="ChEBI" id="CHEBI:57501"/>
        <dbReference type="ChEBI" id="CHEBI:57783"/>
        <dbReference type="ChEBI" id="CHEBI:58349"/>
        <dbReference type="ChEBI" id="CHEBI:78442"/>
        <dbReference type="ChEBI" id="CHEBI:78520"/>
        <dbReference type="EC" id="1.2.1.70"/>
    </reaction>
</comment>
<dbReference type="InterPro" id="IPR006151">
    <property type="entry name" value="Shikm_DH/Glu-tRNA_Rdtase"/>
</dbReference>
<dbReference type="RefSeq" id="WP_119535074.1">
    <property type="nucleotide sequence ID" value="NZ_NRJF01000185.1"/>
</dbReference>
<evidence type="ECO:0000256" key="7">
    <source>
        <dbReference type="ARBA" id="ARBA00047464"/>
    </source>
</evidence>
<evidence type="ECO:0000256" key="6">
    <source>
        <dbReference type="ARBA" id="ARBA00023244"/>
    </source>
</evidence>
<feature type="binding site" evidence="8">
    <location>
        <position position="122"/>
    </location>
    <ligand>
        <name>substrate</name>
    </ligand>
</feature>
<keyword evidence="14" id="KW-1185">Reference proteome</keyword>
<dbReference type="PANTHER" id="PTHR43013:SF1">
    <property type="entry name" value="GLUTAMYL-TRNA REDUCTASE"/>
    <property type="match status" value="1"/>
</dbReference>
<keyword evidence="4 8" id="KW-0521">NADP</keyword>
<feature type="binding site" evidence="8">
    <location>
        <begin position="49"/>
        <end position="52"/>
    </location>
    <ligand>
        <name>substrate</name>
    </ligand>
</feature>
<keyword evidence="6 8" id="KW-0627">Porphyrin biosynthesis</keyword>
<feature type="active site" description="Nucleophile" evidence="8">
    <location>
        <position position="50"/>
    </location>
</feature>
<dbReference type="EC" id="1.2.1.70" evidence="3 8"/>
<evidence type="ECO:0000256" key="9">
    <source>
        <dbReference type="RuleBase" id="RU000584"/>
    </source>
</evidence>
<dbReference type="OrthoDB" id="110209at2"/>
<dbReference type="InterPro" id="IPR015895">
    <property type="entry name" value="4pyrrol_synth_GluRdtase_N"/>
</dbReference>
<dbReference type="InterPro" id="IPR036453">
    <property type="entry name" value="GluRdtase_dimer_dom_sf"/>
</dbReference>
<evidence type="ECO:0000256" key="1">
    <source>
        <dbReference type="ARBA" id="ARBA00005059"/>
    </source>
</evidence>
<accession>A0A3A1Y9B9</accession>
<dbReference type="GO" id="GO:0019353">
    <property type="term" value="P:protoporphyrinogen IX biosynthetic process from glutamate"/>
    <property type="evidence" value="ECO:0007669"/>
    <property type="project" value="TreeGrafter"/>
</dbReference>
<comment type="miscellaneous">
    <text evidence="8">During catalysis, the active site Cys acts as a nucleophile attacking the alpha-carbonyl group of tRNA-bound glutamate with the formation of a thioester intermediate between enzyme and glutamate, and the concomitant release of tRNA(Glu). The thioester intermediate is finally reduced by direct hydride transfer from NADPH, to form the product GSA.</text>
</comment>
<dbReference type="GO" id="GO:0008883">
    <property type="term" value="F:glutamyl-tRNA reductase activity"/>
    <property type="evidence" value="ECO:0007669"/>
    <property type="project" value="UniProtKB-UniRule"/>
</dbReference>
<dbReference type="Pfam" id="PF00745">
    <property type="entry name" value="GlutR_dimer"/>
    <property type="match status" value="1"/>
</dbReference>
<dbReference type="EMBL" id="NRJF01000185">
    <property type="protein sequence ID" value="RIY33810.1"/>
    <property type="molecule type" value="Genomic_DNA"/>
</dbReference>
<dbReference type="Pfam" id="PF05201">
    <property type="entry name" value="GlutR_N"/>
    <property type="match status" value="1"/>
</dbReference>
<keyword evidence="5 8" id="KW-0560">Oxidoreductase</keyword>
<dbReference type="InterPro" id="IPR015896">
    <property type="entry name" value="4pyrrol_synth_GluRdtase_dimer"/>
</dbReference>
<dbReference type="UniPathway" id="UPA00251">
    <property type="reaction ID" value="UER00316"/>
</dbReference>
<feature type="binding site" evidence="8">
    <location>
        <begin position="196"/>
        <end position="201"/>
    </location>
    <ligand>
        <name>NADP(+)</name>
        <dbReference type="ChEBI" id="CHEBI:58349"/>
    </ligand>
</feature>
<feature type="domain" description="Quinate/shikimate 5-dehydrogenase/glutamyl-tRNA reductase" evidence="11">
    <location>
        <begin position="179"/>
        <end position="312"/>
    </location>
</feature>
<dbReference type="InterPro" id="IPR018214">
    <property type="entry name" value="GluRdtase_CS"/>
</dbReference>
<evidence type="ECO:0000313" key="13">
    <source>
        <dbReference type="EMBL" id="RIY33810.1"/>
    </source>
</evidence>
<evidence type="ECO:0000256" key="4">
    <source>
        <dbReference type="ARBA" id="ARBA00022857"/>
    </source>
</evidence>
<dbReference type="CDD" id="cd05213">
    <property type="entry name" value="NAD_bind_Glutamyl_tRNA_reduct"/>
    <property type="match status" value="1"/>
</dbReference>
<comment type="domain">
    <text evidence="8">Possesses an unusual extended V-shaped dimeric structure with each monomer consisting of three distinct domains arranged along a curved 'spinal' alpha-helix. The N-terminal catalytic domain specifically recognizes the glutamate moiety of the substrate. The second domain is the NADPH-binding domain, and the third C-terminal domain is responsible for dimerization.</text>
</comment>
<evidence type="ECO:0000313" key="14">
    <source>
        <dbReference type="Proteomes" id="UP000265964"/>
    </source>
</evidence>
<dbReference type="Pfam" id="PF01488">
    <property type="entry name" value="Shikimate_DH"/>
    <property type="match status" value="1"/>
</dbReference>
<feature type="binding site" evidence="8">
    <location>
        <position position="111"/>
    </location>
    <ligand>
        <name>substrate</name>
    </ligand>
</feature>
<reference evidence="13 14" key="1">
    <citation type="submission" date="2017-08" db="EMBL/GenBank/DDBJ databases">
        <title>Reclassification of Bisgaard taxon 37 and 44.</title>
        <authorList>
            <person name="Christensen H."/>
        </authorList>
    </citation>
    <scope>NUCLEOTIDE SEQUENCE [LARGE SCALE GENOMIC DNA]</scope>
    <source>
        <strain evidence="13 14">EEAB3T1</strain>
    </source>
</reference>
<gene>
    <name evidence="8 13" type="primary">hemA</name>
    <name evidence="13" type="ORF">CKF59_06150</name>
</gene>
<comment type="pathway">
    <text evidence="1 8 9">Porphyrin-containing compound metabolism; protoporphyrin-IX biosynthesis; 5-aminolevulinate from L-glutamyl-tRNA(Glu): step 1/2.</text>
</comment>
<dbReference type="AlphaFoldDB" id="A0A3A1Y9B9"/>
<comment type="subunit">
    <text evidence="8">Homodimer.</text>
</comment>
<feature type="domain" description="Glutamyl-tRNA reductase N-terminal" evidence="12">
    <location>
        <begin position="6"/>
        <end position="163"/>
    </location>
</feature>
<protein>
    <recommendedName>
        <fullName evidence="3 8">Glutamyl-tRNA reductase</fullName>
        <shortName evidence="8">GluTR</shortName>
        <ecNumber evidence="3 8">1.2.1.70</ecNumber>
    </recommendedName>
</protein>
<evidence type="ECO:0000259" key="11">
    <source>
        <dbReference type="Pfam" id="PF01488"/>
    </source>
</evidence>
<organism evidence="13 14">
    <name type="scientific">Psittacicella gerlachiana</name>
    <dbReference type="NCBI Taxonomy" id="2028574"/>
    <lineage>
        <taxon>Bacteria</taxon>
        <taxon>Pseudomonadati</taxon>
        <taxon>Pseudomonadota</taxon>
        <taxon>Gammaproteobacteria</taxon>
        <taxon>Pasteurellales</taxon>
        <taxon>Psittacicellaceae</taxon>
        <taxon>Psittacicella</taxon>
    </lineage>
</organism>
<dbReference type="PANTHER" id="PTHR43013">
    <property type="entry name" value="GLUTAMYL-TRNA REDUCTASE"/>
    <property type="match status" value="1"/>
</dbReference>
<evidence type="ECO:0000259" key="12">
    <source>
        <dbReference type="Pfam" id="PF05201"/>
    </source>
</evidence>
<dbReference type="FunFam" id="3.40.50.720:FF:000031">
    <property type="entry name" value="Glutamyl-tRNA reductase"/>
    <property type="match status" value="1"/>
</dbReference>
<dbReference type="NCBIfam" id="TIGR01035">
    <property type="entry name" value="hemA"/>
    <property type="match status" value="1"/>
</dbReference>
<evidence type="ECO:0000256" key="5">
    <source>
        <dbReference type="ARBA" id="ARBA00023002"/>
    </source>
</evidence>
<dbReference type="GO" id="GO:0050661">
    <property type="term" value="F:NADP binding"/>
    <property type="evidence" value="ECO:0007669"/>
    <property type="project" value="InterPro"/>
</dbReference>
<name>A0A3A1Y9B9_9GAMM</name>
<dbReference type="PROSITE" id="PS00747">
    <property type="entry name" value="GLUTR"/>
    <property type="match status" value="1"/>
</dbReference>